<evidence type="ECO:0000256" key="3">
    <source>
        <dbReference type="ARBA" id="ARBA00023163"/>
    </source>
</evidence>
<gene>
    <name evidence="6" type="ORF">OG579_05975</name>
</gene>
<name>A0AAU4K5N4_9NOCA</name>
<evidence type="ECO:0000256" key="1">
    <source>
        <dbReference type="ARBA" id="ARBA00023015"/>
    </source>
</evidence>
<evidence type="ECO:0000313" key="6">
    <source>
        <dbReference type="EMBL" id="WUM21339.1"/>
    </source>
</evidence>
<dbReference type="Gene3D" id="1.10.10.60">
    <property type="entry name" value="Homeodomain-like"/>
    <property type="match status" value="1"/>
</dbReference>
<dbReference type="AlphaFoldDB" id="A0AAU4K5N4"/>
<dbReference type="Pfam" id="PF12833">
    <property type="entry name" value="HTH_18"/>
    <property type="match status" value="1"/>
</dbReference>
<dbReference type="InterPro" id="IPR046532">
    <property type="entry name" value="DUF6597"/>
</dbReference>
<feature type="compositionally biased region" description="Polar residues" evidence="4">
    <location>
        <begin position="239"/>
        <end position="255"/>
    </location>
</feature>
<evidence type="ECO:0000313" key="7">
    <source>
        <dbReference type="Proteomes" id="UP001432128"/>
    </source>
</evidence>
<dbReference type="KEGG" id="whr:OG579_05975"/>
<dbReference type="Pfam" id="PF20240">
    <property type="entry name" value="DUF6597"/>
    <property type="match status" value="1"/>
</dbReference>
<protein>
    <submittedName>
        <fullName evidence="6">Helix-turn-helix transcriptional regulator</fullName>
    </submittedName>
</protein>
<dbReference type="InterPro" id="IPR009057">
    <property type="entry name" value="Homeodomain-like_sf"/>
</dbReference>
<proteinExistence type="predicted"/>
<sequence>MDHATGYRERRSTALPATVWNRWCEPGPSIVRPDGCIDLIWDGSRVLVAGPDTVARRHETTAPVMLTAIRFAPGVAPVVTGLPAVELRDRQLSLTDVLGADASRWEESVAGSTTPGAMLESLAAEALCRRDGVPDWIGPTVAAIRAGDRIDDVADRLGLSARQLRRRSDDAFGYGPKTLHRILRVEDASRSLREGFSFTDTAHRHGYSDYSHMFREFRAMVGSTPSDVVGPTPRHASVAQRSTGLPSGSSTTAYR</sequence>
<evidence type="ECO:0000256" key="2">
    <source>
        <dbReference type="ARBA" id="ARBA00023125"/>
    </source>
</evidence>
<reference evidence="6 7" key="1">
    <citation type="submission" date="2022-10" db="EMBL/GenBank/DDBJ databases">
        <title>The complete genomes of actinobacterial strains from the NBC collection.</title>
        <authorList>
            <person name="Joergensen T.S."/>
            <person name="Alvarez Arevalo M."/>
            <person name="Sterndorff E.B."/>
            <person name="Faurdal D."/>
            <person name="Vuksanovic O."/>
            <person name="Mourched A.-S."/>
            <person name="Charusanti P."/>
            <person name="Shaw S."/>
            <person name="Blin K."/>
            <person name="Weber T."/>
        </authorList>
    </citation>
    <scope>NUCLEOTIDE SEQUENCE [LARGE SCALE GENOMIC DNA]</scope>
    <source>
        <strain evidence="6 7">NBC_00319</strain>
    </source>
</reference>
<keyword evidence="2" id="KW-0238">DNA-binding</keyword>
<dbReference type="EMBL" id="CP108021">
    <property type="protein sequence ID" value="WUM21339.1"/>
    <property type="molecule type" value="Genomic_DNA"/>
</dbReference>
<keyword evidence="7" id="KW-1185">Reference proteome</keyword>
<dbReference type="SMART" id="SM00342">
    <property type="entry name" value="HTH_ARAC"/>
    <property type="match status" value="1"/>
</dbReference>
<feature type="region of interest" description="Disordered" evidence="4">
    <location>
        <begin position="225"/>
        <end position="255"/>
    </location>
</feature>
<evidence type="ECO:0000256" key="4">
    <source>
        <dbReference type="SAM" id="MobiDB-lite"/>
    </source>
</evidence>
<dbReference type="PANTHER" id="PTHR46796">
    <property type="entry name" value="HTH-TYPE TRANSCRIPTIONAL ACTIVATOR RHAS-RELATED"/>
    <property type="match status" value="1"/>
</dbReference>
<keyword evidence="1" id="KW-0805">Transcription regulation</keyword>
<dbReference type="RefSeq" id="WP_328858433.1">
    <property type="nucleotide sequence ID" value="NZ_CP108021.1"/>
</dbReference>
<dbReference type="GO" id="GO:0003700">
    <property type="term" value="F:DNA-binding transcription factor activity"/>
    <property type="evidence" value="ECO:0007669"/>
    <property type="project" value="InterPro"/>
</dbReference>
<dbReference type="GO" id="GO:0043565">
    <property type="term" value="F:sequence-specific DNA binding"/>
    <property type="evidence" value="ECO:0007669"/>
    <property type="project" value="InterPro"/>
</dbReference>
<dbReference type="InterPro" id="IPR018060">
    <property type="entry name" value="HTH_AraC"/>
</dbReference>
<dbReference type="SUPFAM" id="SSF46689">
    <property type="entry name" value="Homeodomain-like"/>
    <property type="match status" value="1"/>
</dbReference>
<evidence type="ECO:0000259" key="5">
    <source>
        <dbReference type="PROSITE" id="PS01124"/>
    </source>
</evidence>
<dbReference type="PROSITE" id="PS01124">
    <property type="entry name" value="HTH_ARAC_FAMILY_2"/>
    <property type="match status" value="1"/>
</dbReference>
<organism evidence="6 7">
    <name type="scientific">Williamsia herbipolensis</name>
    <dbReference type="NCBI Taxonomy" id="1603258"/>
    <lineage>
        <taxon>Bacteria</taxon>
        <taxon>Bacillati</taxon>
        <taxon>Actinomycetota</taxon>
        <taxon>Actinomycetes</taxon>
        <taxon>Mycobacteriales</taxon>
        <taxon>Nocardiaceae</taxon>
        <taxon>Williamsia</taxon>
    </lineage>
</organism>
<dbReference type="Proteomes" id="UP001432128">
    <property type="component" value="Chromosome"/>
</dbReference>
<dbReference type="PANTHER" id="PTHR46796:SF15">
    <property type="entry name" value="BLL1074 PROTEIN"/>
    <property type="match status" value="1"/>
</dbReference>
<dbReference type="InterPro" id="IPR050204">
    <property type="entry name" value="AraC_XylS_family_regulators"/>
</dbReference>
<keyword evidence="3" id="KW-0804">Transcription</keyword>
<accession>A0AAU4K5N4</accession>
<feature type="domain" description="HTH araC/xylS-type" evidence="5">
    <location>
        <begin position="131"/>
        <end position="231"/>
    </location>
</feature>